<protein>
    <recommendedName>
        <fullName evidence="15">Phenylalanine--tRNA ligase beta subunit</fullName>
        <ecNumber evidence="15">6.1.1.20</ecNumber>
    </recommendedName>
    <alternativeName>
        <fullName evidence="15">Phenylalanyl-tRNA synthetase beta subunit</fullName>
        <shortName evidence="15">PheRS</shortName>
    </alternativeName>
</protein>
<evidence type="ECO:0000259" key="17">
    <source>
        <dbReference type="PROSITE" id="PS50886"/>
    </source>
</evidence>
<dbReference type="InterPro" id="IPR033714">
    <property type="entry name" value="tRNA_bind_bactPheRS"/>
</dbReference>
<evidence type="ECO:0000256" key="12">
    <source>
        <dbReference type="ARBA" id="ARBA00022917"/>
    </source>
</evidence>
<dbReference type="Pfam" id="PF01588">
    <property type="entry name" value="tRNA_bind"/>
    <property type="match status" value="1"/>
</dbReference>
<dbReference type="SMART" id="SM00874">
    <property type="entry name" value="B5"/>
    <property type="match status" value="1"/>
</dbReference>
<evidence type="ECO:0000259" key="19">
    <source>
        <dbReference type="PROSITE" id="PS51483"/>
    </source>
</evidence>
<dbReference type="GO" id="GO:0009328">
    <property type="term" value="C:phenylalanine-tRNA ligase complex"/>
    <property type="evidence" value="ECO:0007669"/>
    <property type="project" value="TreeGrafter"/>
</dbReference>
<dbReference type="Proteomes" id="UP000256763">
    <property type="component" value="Unassembled WGS sequence"/>
</dbReference>
<dbReference type="RefSeq" id="WP_116304257.1">
    <property type="nucleotide sequence ID" value="NZ_NFZV01000048.1"/>
</dbReference>
<dbReference type="Pfam" id="PF03147">
    <property type="entry name" value="FDX-ACB"/>
    <property type="match status" value="1"/>
</dbReference>
<evidence type="ECO:0000259" key="18">
    <source>
        <dbReference type="PROSITE" id="PS51447"/>
    </source>
</evidence>
<dbReference type="SMART" id="SM00896">
    <property type="entry name" value="FDX-ACB"/>
    <property type="match status" value="1"/>
</dbReference>
<dbReference type="SUPFAM" id="SSF55681">
    <property type="entry name" value="Class II aaRS and biotin synthetases"/>
    <property type="match status" value="1"/>
</dbReference>
<dbReference type="SUPFAM" id="SSF54991">
    <property type="entry name" value="Anticodon-binding domain of PheRS"/>
    <property type="match status" value="1"/>
</dbReference>
<dbReference type="GO" id="GO:0006432">
    <property type="term" value="P:phenylalanyl-tRNA aminoacylation"/>
    <property type="evidence" value="ECO:0007669"/>
    <property type="project" value="UniProtKB-UniRule"/>
</dbReference>
<feature type="binding site" evidence="15">
    <location>
        <position position="453"/>
    </location>
    <ligand>
        <name>Mg(2+)</name>
        <dbReference type="ChEBI" id="CHEBI:18420"/>
        <note>shared with alpha subunit</note>
    </ligand>
</feature>
<dbReference type="EMBL" id="NFZW01000013">
    <property type="protein sequence ID" value="RFA35181.1"/>
    <property type="molecule type" value="Genomic_DNA"/>
</dbReference>
<evidence type="ECO:0000256" key="7">
    <source>
        <dbReference type="ARBA" id="ARBA00022723"/>
    </source>
</evidence>
<dbReference type="CDD" id="cd00769">
    <property type="entry name" value="PheRS_beta_core"/>
    <property type="match status" value="1"/>
</dbReference>
<organism evidence="20 21">
    <name type="scientific">Alkalilimnicola ehrlichii</name>
    <dbReference type="NCBI Taxonomy" id="351052"/>
    <lineage>
        <taxon>Bacteria</taxon>
        <taxon>Pseudomonadati</taxon>
        <taxon>Pseudomonadota</taxon>
        <taxon>Gammaproteobacteria</taxon>
        <taxon>Chromatiales</taxon>
        <taxon>Ectothiorhodospiraceae</taxon>
        <taxon>Alkalilimnicola</taxon>
    </lineage>
</organism>
<dbReference type="Gene3D" id="3.30.56.10">
    <property type="match status" value="2"/>
</dbReference>
<comment type="similarity">
    <text evidence="2 15">Belongs to the phenylalanyl-tRNA synthetase beta subunit family. Type 1 subfamily.</text>
</comment>
<dbReference type="EC" id="6.1.1.20" evidence="15"/>
<evidence type="ECO:0000256" key="1">
    <source>
        <dbReference type="ARBA" id="ARBA00004496"/>
    </source>
</evidence>
<dbReference type="SUPFAM" id="SSF56037">
    <property type="entry name" value="PheT/TilS domain"/>
    <property type="match status" value="1"/>
</dbReference>
<dbReference type="SUPFAM" id="SSF50249">
    <property type="entry name" value="Nucleic acid-binding proteins"/>
    <property type="match status" value="1"/>
</dbReference>
<dbReference type="NCBIfam" id="TIGR00472">
    <property type="entry name" value="pheT_bact"/>
    <property type="match status" value="1"/>
</dbReference>
<evidence type="ECO:0000256" key="4">
    <source>
        <dbReference type="ARBA" id="ARBA00022490"/>
    </source>
</evidence>
<gene>
    <name evidence="15" type="primary">pheT</name>
    <name evidence="20" type="ORF">CAL65_13845</name>
</gene>
<keyword evidence="6 15" id="KW-0436">Ligase</keyword>
<dbReference type="InterPro" id="IPR005146">
    <property type="entry name" value="B3/B4_tRNA-bd"/>
</dbReference>
<dbReference type="Gene3D" id="2.40.50.140">
    <property type="entry name" value="Nucleic acid-binding proteins"/>
    <property type="match status" value="1"/>
</dbReference>
<dbReference type="GO" id="GO:0004826">
    <property type="term" value="F:phenylalanine-tRNA ligase activity"/>
    <property type="evidence" value="ECO:0007669"/>
    <property type="project" value="UniProtKB-UniRule"/>
</dbReference>
<dbReference type="FunFam" id="2.40.50.140:FF:000045">
    <property type="entry name" value="Phenylalanine--tRNA ligase beta subunit"/>
    <property type="match status" value="1"/>
</dbReference>
<evidence type="ECO:0000256" key="3">
    <source>
        <dbReference type="ARBA" id="ARBA00011209"/>
    </source>
</evidence>
<dbReference type="Pfam" id="PF03483">
    <property type="entry name" value="B3_4"/>
    <property type="match status" value="1"/>
</dbReference>
<proteinExistence type="inferred from homology"/>
<dbReference type="PROSITE" id="PS51483">
    <property type="entry name" value="B5"/>
    <property type="match status" value="1"/>
</dbReference>
<dbReference type="Gene3D" id="3.50.40.10">
    <property type="entry name" value="Phenylalanyl-trna Synthetase, Chain B, domain 3"/>
    <property type="match status" value="1"/>
</dbReference>
<dbReference type="InterPro" id="IPR045864">
    <property type="entry name" value="aa-tRNA-synth_II/BPL/LPL"/>
</dbReference>
<evidence type="ECO:0000256" key="14">
    <source>
        <dbReference type="ARBA" id="ARBA00049255"/>
    </source>
</evidence>
<evidence type="ECO:0000313" key="21">
    <source>
        <dbReference type="Proteomes" id="UP000256763"/>
    </source>
</evidence>
<dbReference type="InterPro" id="IPR041616">
    <property type="entry name" value="PheRS_beta_core"/>
</dbReference>
<keyword evidence="9 15" id="KW-0067">ATP-binding</keyword>
<feature type="domain" description="B5" evidence="19">
    <location>
        <begin position="400"/>
        <end position="475"/>
    </location>
</feature>
<dbReference type="GO" id="GO:0000287">
    <property type="term" value="F:magnesium ion binding"/>
    <property type="evidence" value="ECO:0007669"/>
    <property type="project" value="UniProtKB-UniRule"/>
</dbReference>
<dbReference type="InterPro" id="IPR005121">
    <property type="entry name" value="Fdx_antiC-bd"/>
</dbReference>
<evidence type="ECO:0000313" key="20">
    <source>
        <dbReference type="EMBL" id="RFA35181.1"/>
    </source>
</evidence>
<evidence type="ECO:0000256" key="10">
    <source>
        <dbReference type="ARBA" id="ARBA00022842"/>
    </source>
</evidence>
<dbReference type="SUPFAM" id="SSF46955">
    <property type="entry name" value="Putative DNA-binding domain"/>
    <property type="match status" value="1"/>
</dbReference>
<dbReference type="PROSITE" id="PS51447">
    <property type="entry name" value="FDX_ACB"/>
    <property type="match status" value="1"/>
</dbReference>
<feature type="binding site" evidence="15">
    <location>
        <position position="459"/>
    </location>
    <ligand>
        <name>Mg(2+)</name>
        <dbReference type="ChEBI" id="CHEBI:18420"/>
        <note>shared with alpha subunit</note>
    </ligand>
</feature>
<evidence type="ECO:0000256" key="9">
    <source>
        <dbReference type="ARBA" id="ARBA00022840"/>
    </source>
</evidence>
<evidence type="ECO:0000256" key="16">
    <source>
        <dbReference type="PROSITE-ProRule" id="PRU00209"/>
    </source>
</evidence>
<sequence>MRISTNWLQEWIAVEDDAQTLGDRLTMAGLEVDALEPAAPEFSGVVVAEITACERHPEADRLQLCTVNAGEETFQIVCGAPNARQGLKAPLATVGGVLPGGMKIKRAKLRGVESFGMLCSARELGLSEDAAGLMELPADAPVGQDLREYLALDDMVIEVDLTPNRSDCLGVAGVAREVSALTGKPVQAPSFSAPAPQHQDEIAIQLDAPEACPRYVGQIVRGVNPQAPTPLWMQERLRRAGVRSLGPIVDVTNYVMLELGQPMHAFDLAKIDGGIRVRMATAGEKLELLNGDTVELDNETLVIADHSRAHALAGVMGGECGSVGDATRDILLESAFFSPLAIAGRARRYGLHTDSSHRFERGVDPALQRQAIDRAAQLIVEIAGGAPGPVCEAASDAHLPKPLVVRLRRQRIGHLLGMEIPDERVEAILSALGLTVTAVEEGWDVTVPAFRFDIALEVDLIEELARVWGYDRIPVRRTATPLAIAPQPEGKVALSRLRDTLITRGYQEAITYSFVEPALQAQLDPEQEPLPLANPLSADLAVMRTSLWPGLAKALLYNQNRQHERVRLFETGLRFRGRLDGLAQERLLAGIVAGNQLPEQWAGEVRPVDFFDVKGDLEALFAASGEPESYRFEPETHPALHPGQSARIYRGEQPVGWLGAIHPEVQRELDLAGRSFVFELDLEALTRARVPQFSPLSKFPSIRRDLAVLVDEDVSAAAIEGCVRRAGGELLKDVVLFDVYRGKGVPQGQKSLAMGLILQESSRTLTDQDVDGLIQQVVSRLSLDLGAVLRE</sequence>
<dbReference type="NCBIfam" id="NF045760">
    <property type="entry name" value="YtpR"/>
    <property type="match status" value="1"/>
</dbReference>
<dbReference type="InterPro" id="IPR045060">
    <property type="entry name" value="Phe-tRNA-ligase_IIc_bsu"/>
</dbReference>
<feature type="domain" description="TRNA-binding" evidence="17">
    <location>
        <begin position="39"/>
        <end position="147"/>
    </location>
</feature>
<dbReference type="GO" id="GO:0005524">
    <property type="term" value="F:ATP binding"/>
    <property type="evidence" value="ECO:0007669"/>
    <property type="project" value="UniProtKB-UniRule"/>
</dbReference>
<dbReference type="SMART" id="SM00873">
    <property type="entry name" value="B3_4"/>
    <property type="match status" value="1"/>
</dbReference>
<keyword evidence="4 15" id="KW-0963">Cytoplasm</keyword>
<dbReference type="PANTHER" id="PTHR10947:SF0">
    <property type="entry name" value="PHENYLALANINE--TRNA LIGASE BETA SUBUNIT"/>
    <property type="match status" value="1"/>
</dbReference>
<dbReference type="OrthoDB" id="9805455at2"/>
<reference evidence="21" key="1">
    <citation type="submission" date="2017-05" db="EMBL/GenBank/DDBJ databases">
        <authorList>
            <person name="Sharma S."/>
            <person name="Sidhu C."/>
            <person name="Pinnaka A.K."/>
        </authorList>
    </citation>
    <scope>NUCLEOTIDE SEQUENCE [LARGE SCALE GENOMIC DNA]</scope>
    <source>
        <strain evidence="21">AK93</strain>
    </source>
</reference>
<accession>A0A3E0WSP8</accession>
<dbReference type="Gene3D" id="3.30.930.10">
    <property type="entry name" value="Bira Bifunctional Protein, Domain 2"/>
    <property type="match status" value="1"/>
</dbReference>
<dbReference type="CDD" id="cd02796">
    <property type="entry name" value="tRNA_bind_bactPheRS"/>
    <property type="match status" value="1"/>
</dbReference>
<dbReference type="FunFam" id="3.30.56.10:FF:000002">
    <property type="entry name" value="Phenylalanine--tRNA ligase beta subunit"/>
    <property type="match status" value="1"/>
</dbReference>
<name>A0A3E0WSP8_9GAMM</name>
<dbReference type="AlphaFoldDB" id="A0A3E0WSP8"/>
<comment type="caution">
    <text evidence="20">The sequence shown here is derived from an EMBL/GenBank/DDBJ whole genome shotgun (WGS) entry which is preliminary data.</text>
</comment>
<dbReference type="FunFam" id="3.30.930.10:FF:000022">
    <property type="entry name" value="Phenylalanine--tRNA ligase beta subunit"/>
    <property type="match status" value="1"/>
</dbReference>
<evidence type="ECO:0000256" key="13">
    <source>
        <dbReference type="ARBA" id="ARBA00023146"/>
    </source>
</evidence>
<keyword evidence="10 15" id="KW-0460">Magnesium</keyword>
<keyword evidence="5 16" id="KW-0820">tRNA-binding</keyword>
<keyword evidence="12 15" id="KW-0648">Protein biosynthesis</keyword>
<dbReference type="Gene3D" id="3.30.70.380">
    <property type="entry name" value="Ferrodoxin-fold anticodon-binding domain"/>
    <property type="match status" value="1"/>
</dbReference>
<dbReference type="InterPro" id="IPR020825">
    <property type="entry name" value="Phe-tRNA_synthase-like_B3/B4"/>
</dbReference>
<dbReference type="Pfam" id="PF17759">
    <property type="entry name" value="tRNA_synthFbeta"/>
    <property type="match status" value="1"/>
</dbReference>
<evidence type="ECO:0000256" key="6">
    <source>
        <dbReference type="ARBA" id="ARBA00022598"/>
    </source>
</evidence>
<dbReference type="PROSITE" id="PS50886">
    <property type="entry name" value="TRBD"/>
    <property type="match status" value="1"/>
</dbReference>
<dbReference type="GO" id="GO:0000049">
    <property type="term" value="F:tRNA binding"/>
    <property type="evidence" value="ECO:0007669"/>
    <property type="project" value="UniProtKB-UniRule"/>
</dbReference>
<dbReference type="InterPro" id="IPR002547">
    <property type="entry name" value="tRNA-bd_dom"/>
</dbReference>
<evidence type="ECO:0000256" key="11">
    <source>
        <dbReference type="ARBA" id="ARBA00022884"/>
    </source>
</evidence>
<dbReference type="InterPro" id="IPR005147">
    <property type="entry name" value="tRNA_synthase_B5-dom"/>
</dbReference>
<feature type="binding site" evidence="15">
    <location>
        <position position="463"/>
    </location>
    <ligand>
        <name>Mg(2+)</name>
        <dbReference type="ChEBI" id="CHEBI:18420"/>
        <note>shared with alpha subunit</note>
    </ligand>
</feature>
<evidence type="ECO:0000256" key="5">
    <source>
        <dbReference type="ARBA" id="ARBA00022555"/>
    </source>
</evidence>
<dbReference type="InterPro" id="IPR012340">
    <property type="entry name" value="NA-bd_OB-fold"/>
</dbReference>
<evidence type="ECO:0000256" key="2">
    <source>
        <dbReference type="ARBA" id="ARBA00008653"/>
    </source>
</evidence>
<feature type="domain" description="FDX-ACB" evidence="18">
    <location>
        <begin position="697"/>
        <end position="790"/>
    </location>
</feature>
<dbReference type="FunFam" id="3.30.70.380:FF:000001">
    <property type="entry name" value="Phenylalanine--tRNA ligase beta subunit"/>
    <property type="match status" value="1"/>
</dbReference>
<keyword evidence="8 15" id="KW-0547">Nucleotide-binding</keyword>
<dbReference type="InterPro" id="IPR004532">
    <property type="entry name" value="Phe-tRNA-ligase_IIc_bsu_bact"/>
</dbReference>
<keyword evidence="7 15" id="KW-0479">Metal-binding</keyword>
<dbReference type="InterPro" id="IPR036690">
    <property type="entry name" value="Fdx_antiC-bd_sf"/>
</dbReference>
<keyword evidence="11 16" id="KW-0694">RNA-binding</keyword>
<evidence type="ECO:0000256" key="8">
    <source>
        <dbReference type="ARBA" id="ARBA00022741"/>
    </source>
</evidence>
<comment type="catalytic activity">
    <reaction evidence="14 15">
        <text>tRNA(Phe) + L-phenylalanine + ATP = L-phenylalanyl-tRNA(Phe) + AMP + diphosphate + H(+)</text>
        <dbReference type="Rhea" id="RHEA:19413"/>
        <dbReference type="Rhea" id="RHEA-COMP:9668"/>
        <dbReference type="Rhea" id="RHEA-COMP:9699"/>
        <dbReference type="ChEBI" id="CHEBI:15378"/>
        <dbReference type="ChEBI" id="CHEBI:30616"/>
        <dbReference type="ChEBI" id="CHEBI:33019"/>
        <dbReference type="ChEBI" id="CHEBI:58095"/>
        <dbReference type="ChEBI" id="CHEBI:78442"/>
        <dbReference type="ChEBI" id="CHEBI:78531"/>
        <dbReference type="ChEBI" id="CHEBI:456215"/>
        <dbReference type="EC" id="6.1.1.20"/>
    </reaction>
</comment>
<comment type="subunit">
    <text evidence="3 15">Tetramer of two alpha and two beta subunits.</text>
</comment>
<comment type="cofactor">
    <cofactor evidence="15">
        <name>Mg(2+)</name>
        <dbReference type="ChEBI" id="CHEBI:18420"/>
    </cofactor>
    <text evidence="15">Binds 2 magnesium ions per tetramer.</text>
</comment>
<dbReference type="FunFam" id="3.50.40.10:FF:000001">
    <property type="entry name" value="Phenylalanine--tRNA ligase beta subunit"/>
    <property type="match status" value="1"/>
</dbReference>
<evidence type="ECO:0000256" key="15">
    <source>
        <dbReference type="HAMAP-Rule" id="MF_00283"/>
    </source>
</evidence>
<dbReference type="InterPro" id="IPR009061">
    <property type="entry name" value="DNA-bd_dom_put_sf"/>
</dbReference>
<keyword evidence="13 15" id="KW-0030">Aminoacyl-tRNA synthetase</keyword>
<dbReference type="Pfam" id="PF03484">
    <property type="entry name" value="B5"/>
    <property type="match status" value="1"/>
</dbReference>
<feature type="binding site" evidence="15">
    <location>
        <position position="462"/>
    </location>
    <ligand>
        <name>Mg(2+)</name>
        <dbReference type="ChEBI" id="CHEBI:18420"/>
        <note>shared with alpha subunit</note>
    </ligand>
</feature>
<dbReference type="PANTHER" id="PTHR10947">
    <property type="entry name" value="PHENYLALANYL-TRNA SYNTHETASE BETA CHAIN AND LEUCINE-RICH REPEAT-CONTAINING PROTEIN 47"/>
    <property type="match status" value="1"/>
</dbReference>
<dbReference type="HAMAP" id="MF_00283">
    <property type="entry name" value="Phe_tRNA_synth_beta1"/>
    <property type="match status" value="1"/>
</dbReference>
<comment type="subcellular location">
    <subcellularLocation>
        <location evidence="1 15">Cytoplasm</location>
    </subcellularLocation>
</comment>
<keyword evidence="21" id="KW-1185">Reference proteome</keyword>